<organism evidence="2 3">
    <name type="scientific">Luteimonas lutimaris</name>
    <dbReference type="NCBI Taxonomy" id="698645"/>
    <lineage>
        <taxon>Bacteria</taxon>
        <taxon>Pseudomonadati</taxon>
        <taxon>Pseudomonadota</taxon>
        <taxon>Gammaproteobacteria</taxon>
        <taxon>Lysobacterales</taxon>
        <taxon>Lysobacteraceae</taxon>
        <taxon>Luteimonas</taxon>
    </lineage>
</organism>
<dbReference type="PROSITE" id="PS51186">
    <property type="entry name" value="GNAT"/>
    <property type="match status" value="1"/>
</dbReference>
<feature type="domain" description="N-acetyltransferase" evidence="1">
    <location>
        <begin position="22"/>
        <end position="178"/>
    </location>
</feature>
<evidence type="ECO:0000313" key="3">
    <source>
        <dbReference type="Proteomes" id="UP001501727"/>
    </source>
</evidence>
<evidence type="ECO:0000313" key="2">
    <source>
        <dbReference type="EMBL" id="GAA3929566.1"/>
    </source>
</evidence>
<protein>
    <submittedName>
        <fullName evidence="2">GNAT family N-acetyltransferase</fullName>
    </submittedName>
</protein>
<dbReference type="SUPFAM" id="SSF55729">
    <property type="entry name" value="Acyl-CoA N-acyltransferases (Nat)"/>
    <property type="match status" value="1"/>
</dbReference>
<dbReference type="Pfam" id="PF13302">
    <property type="entry name" value="Acetyltransf_3"/>
    <property type="match status" value="1"/>
</dbReference>
<dbReference type="EMBL" id="BAAAZU010000024">
    <property type="protein sequence ID" value="GAA3929566.1"/>
    <property type="molecule type" value="Genomic_DNA"/>
</dbReference>
<sequence length="197" mass="21806">MSARNRLPPWHERLRLANGREILIRPIRADDAGPLKASFPLLQPEEVRQRFQHRVKELSDETLQRLTQPQPKTEFALVAAEPLPPGEALVGAVARAAIAPGTRDAEFAILVSHYVAGMGLGRHLMRRLVRWAKGKKLDRLWGEVLEDNQPMLSLLDSLDFRRESAGTPGLVRVVLDLSPSSARKTSAGRGEGPRPPG</sequence>
<dbReference type="RefSeq" id="WP_344760234.1">
    <property type="nucleotide sequence ID" value="NZ_BAAAZU010000024.1"/>
</dbReference>
<comment type="caution">
    <text evidence="2">The sequence shown here is derived from an EMBL/GenBank/DDBJ whole genome shotgun (WGS) entry which is preliminary data.</text>
</comment>
<reference evidence="3" key="1">
    <citation type="journal article" date="2019" name="Int. J. Syst. Evol. Microbiol.">
        <title>The Global Catalogue of Microorganisms (GCM) 10K type strain sequencing project: providing services to taxonomists for standard genome sequencing and annotation.</title>
        <authorList>
            <consortium name="The Broad Institute Genomics Platform"/>
            <consortium name="The Broad Institute Genome Sequencing Center for Infectious Disease"/>
            <person name="Wu L."/>
            <person name="Ma J."/>
        </authorList>
    </citation>
    <scope>NUCLEOTIDE SEQUENCE [LARGE SCALE GENOMIC DNA]</scope>
    <source>
        <strain evidence="3">JCM 16916</strain>
    </source>
</reference>
<evidence type="ECO:0000259" key="1">
    <source>
        <dbReference type="PROSITE" id="PS51186"/>
    </source>
</evidence>
<proteinExistence type="predicted"/>
<dbReference type="InterPro" id="IPR016181">
    <property type="entry name" value="Acyl_CoA_acyltransferase"/>
</dbReference>
<keyword evidence="3" id="KW-1185">Reference proteome</keyword>
<dbReference type="InterPro" id="IPR000182">
    <property type="entry name" value="GNAT_dom"/>
</dbReference>
<dbReference type="Gene3D" id="3.40.630.30">
    <property type="match status" value="1"/>
</dbReference>
<dbReference type="Proteomes" id="UP001501727">
    <property type="component" value="Unassembled WGS sequence"/>
</dbReference>
<gene>
    <name evidence="2" type="ORF">GCM10022229_24080</name>
</gene>
<accession>A0ABP7MT13</accession>
<dbReference type="CDD" id="cd04301">
    <property type="entry name" value="NAT_SF"/>
    <property type="match status" value="1"/>
</dbReference>
<name>A0ABP7MT13_9GAMM</name>